<evidence type="ECO:0000313" key="2">
    <source>
        <dbReference type="EMBL" id="CAD7447800.1"/>
    </source>
</evidence>
<feature type="transmembrane region" description="Helical" evidence="1">
    <location>
        <begin position="117"/>
        <end position="140"/>
    </location>
</feature>
<proteinExistence type="predicted"/>
<evidence type="ECO:0000256" key="1">
    <source>
        <dbReference type="SAM" id="Phobius"/>
    </source>
</evidence>
<sequence length="250" mass="29113">MIRKIKEVKGETVNIHNHVTVSTNEIIRDLIRSKNSKENCLQQGASVKQSADHKIRIKETKNHFVEKTTSRKGSGNLFNIIRHLEQCYNAGDQCPMYFDDGTNPWLQTENYIKVFHFGYYAGATLVFNSTLCLVLALMFYMCAWRRIKKRDILGICIVLIMFNNEEAQWLNDFIIMEIDKNKEKGKNKLTSANLMKKPQFDSFTATTVISIHNKKRIHVHLTRKLMEESTHIRVRSQIAVMSFKTKLKNK</sequence>
<accession>A0A7R9I4W6</accession>
<name>A0A7R9I4W6_9NEOP</name>
<dbReference type="EMBL" id="OD569241">
    <property type="protein sequence ID" value="CAD7447800.1"/>
    <property type="molecule type" value="Genomic_DNA"/>
</dbReference>
<protein>
    <submittedName>
        <fullName evidence="2">Uncharacterized protein</fullName>
    </submittedName>
</protein>
<keyword evidence="1" id="KW-0472">Membrane</keyword>
<keyword evidence="1" id="KW-1133">Transmembrane helix</keyword>
<keyword evidence="1" id="KW-0812">Transmembrane</keyword>
<gene>
    <name evidence="2" type="ORF">TBIB3V08_LOCUS10103</name>
</gene>
<dbReference type="AlphaFoldDB" id="A0A7R9I4W6"/>
<reference evidence="2" key="1">
    <citation type="submission" date="2020-11" db="EMBL/GenBank/DDBJ databases">
        <authorList>
            <person name="Tran Van P."/>
        </authorList>
    </citation>
    <scope>NUCLEOTIDE SEQUENCE</scope>
</reference>
<organism evidence="2">
    <name type="scientific">Timema bartmani</name>
    <dbReference type="NCBI Taxonomy" id="61472"/>
    <lineage>
        <taxon>Eukaryota</taxon>
        <taxon>Metazoa</taxon>
        <taxon>Ecdysozoa</taxon>
        <taxon>Arthropoda</taxon>
        <taxon>Hexapoda</taxon>
        <taxon>Insecta</taxon>
        <taxon>Pterygota</taxon>
        <taxon>Neoptera</taxon>
        <taxon>Polyneoptera</taxon>
        <taxon>Phasmatodea</taxon>
        <taxon>Timematodea</taxon>
        <taxon>Timematoidea</taxon>
        <taxon>Timematidae</taxon>
        <taxon>Timema</taxon>
    </lineage>
</organism>